<dbReference type="AlphaFoldDB" id="A0A2T5IZ20"/>
<evidence type="ECO:0000256" key="2">
    <source>
        <dbReference type="ARBA" id="ARBA00023002"/>
    </source>
</evidence>
<dbReference type="CDD" id="cd05233">
    <property type="entry name" value="SDR_c"/>
    <property type="match status" value="1"/>
</dbReference>
<comment type="similarity">
    <text evidence="1 3">Belongs to the short-chain dehydrogenases/reductases (SDR) family.</text>
</comment>
<dbReference type="InterPro" id="IPR036291">
    <property type="entry name" value="NAD(P)-bd_dom_sf"/>
</dbReference>
<name>A0A2T5IZ20_9GAMM</name>
<keyword evidence="2" id="KW-0560">Oxidoreductase</keyword>
<dbReference type="SUPFAM" id="SSF51735">
    <property type="entry name" value="NAD(P)-binding Rossmann-fold domains"/>
    <property type="match status" value="1"/>
</dbReference>
<evidence type="ECO:0000256" key="3">
    <source>
        <dbReference type="RuleBase" id="RU000363"/>
    </source>
</evidence>
<gene>
    <name evidence="4" type="ORF">C8N29_108129</name>
</gene>
<evidence type="ECO:0000313" key="4">
    <source>
        <dbReference type="EMBL" id="PTQ89245.1"/>
    </source>
</evidence>
<evidence type="ECO:0000256" key="1">
    <source>
        <dbReference type="ARBA" id="ARBA00006484"/>
    </source>
</evidence>
<dbReference type="PANTHER" id="PTHR44196:SF1">
    <property type="entry name" value="DEHYDROGENASE_REDUCTASE SDR FAMILY MEMBER 7B"/>
    <property type="match status" value="1"/>
</dbReference>
<sequence length="256" mass="28107">MSRQLQHILITGAAGAIASAITQILAQRYPQAHFTLIDINEQALQQRVQALGNRASYALWDLFKPEQLAEQWQKIRQNKPVDLLVNCAGIMDIISFQGTGWQLGWKLLSVNLISPLRLMDLALADMPAGGGIINIASMAGRVPITGCAYYSGAKAGIAMASEIAHNELKERNIHVLTVYPGPIFSGLEAHARGQVKQGMVSKLIPTGQAQDIAQEIVDSFQRKKVRVIYPKAYAVAHYFNAMSQWFVAAFSPKPLK</sequence>
<dbReference type="Proteomes" id="UP000244223">
    <property type="component" value="Unassembled WGS sequence"/>
</dbReference>
<protein>
    <recommendedName>
        <fullName evidence="6">Short-subunit dehydrogenase</fullName>
    </recommendedName>
</protein>
<dbReference type="Gene3D" id="3.40.50.720">
    <property type="entry name" value="NAD(P)-binding Rossmann-like Domain"/>
    <property type="match status" value="1"/>
</dbReference>
<reference evidence="4 5" key="1">
    <citation type="submission" date="2018-04" db="EMBL/GenBank/DDBJ databases">
        <title>Genomic Encyclopedia of Archaeal and Bacterial Type Strains, Phase II (KMG-II): from individual species to whole genera.</title>
        <authorList>
            <person name="Goeker M."/>
        </authorList>
    </citation>
    <scope>NUCLEOTIDE SEQUENCE [LARGE SCALE GENOMIC DNA]</scope>
    <source>
        <strain evidence="4 5">DSM 5822</strain>
    </source>
</reference>
<dbReference type="PANTHER" id="PTHR44196">
    <property type="entry name" value="DEHYDROGENASE/REDUCTASE SDR FAMILY MEMBER 7B"/>
    <property type="match status" value="1"/>
</dbReference>
<comment type="caution">
    <text evidence="4">The sequence shown here is derived from an EMBL/GenBank/DDBJ whole genome shotgun (WGS) entry which is preliminary data.</text>
</comment>
<dbReference type="InterPro" id="IPR002347">
    <property type="entry name" value="SDR_fam"/>
</dbReference>
<dbReference type="RefSeq" id="WP_107865876.1">
    <property type="nucleotide sequence ID" value="NZ_QAON01000008.1"/>
</dbReference>
<dbReference type="EMBL" id="QAON01000008">
    <property type="protein sequence ID" value="PTQ89245.1"/>
    <property type="molecule type" value="Genomic_DNA"/>
</dbReference>
<dbReference type="Pfam" id="PF00106">
    <property type="entry name" value="adh_short"/>
    <property type="match status" value="1"/>
</dbReference>
<organism evidence="4 5">
    <name type="scientific">Agitococcus lubricus</name>
    <dbReference type="NCBI Taxonomy" id="1077255"/>
    <lineage>
        <taxon>Bacteria</taxon>
        <taxon>Pseudomonadati</taxon>
        <taxon>Pseudomonadota</taxon>
        <taxon>Gammaproteobacteria</taxon>
        <taxon>Moraxellales</taxon>
        <taxon>Moraxellaceae</taxon>
        <taxon>Agitococcus</taxon>
    </lineage>
</organism>
<evidence type="ECO:0008006" key="6">
    <source>
        <dbReference type="Google" id="ProtNLM"/>
    </source>
</evidence>
<keyword evidence="5" id="KW-1185">Reference proteome</keyword>
<evidence type="ECO:0000313" key="5">
    <source>
        <dbReference type="Proteomes" id="UP000244223"/>
    </source>
</evidence>
<dbReference type="GO" id="GO:0016491">
    <property type="term" value="F:oxidoreductase activity"/>
    <property type="evidence" value="ECO:0007669"/>
    <property type="project" value="UniProtKB-KW"/>
</dbReference>
<dbReference type="GO" id="GO:0016020">
    <property type="term" value="C:membrane"/>
    <property type="evidence" value="ECO:0007669"/>
    <property type="project" value="TreeGrafter"/>
</dbReference>
<dbReference type="PRINTS" id="PR00080">
    <property type="entry name" value="SDRFAMILY"/>
</dbReference>
<dbReference type="PRINTS" id="PR00081">
    <property type="entry name" value="GDHRDH"/>
</dbReference>
<accession>A0A2T5IZ20</accession>
<dbReference type="OrthoDB" id="9803333at2"/>
<proteinExistence type="inferred from homology"/>